<dbReference type="OrthoDB" id="2747330at2759"/>
<comment type="caution">
    <text evidence="3">The sequence shown here is derived from an EMBL/GenBank/DDBJ whole genome shotgun (WGS) entry which is preliminary data.</text>
</comment>
<dbReference type="PANTHER" id="PTHR47966">
    <property type="entry name" value="BETA-SITE APP-CLEAVING ENZYME, ISOFORM A-RELATED"/>
    <property type="match status" value="1"/>
</dbReference>
<reference evidence="3 4" key="2">
    <citation type="journal article" date="2012" name="Open Biol.">
        <title>Characteristics of nucleosomes and linker DNA regions on the genome of the basidiomycete Mixia osmundae revealed by mono- and dinucleosome mapping.</title>
        <authorList>
            <person name="Nishida H."/>
            <person name="Kondo S."/>
            <person name="Matsumoto T."/>
            <person name="Suzuki Y."/>
            <person name="Yoshikawa H."/>
            <person name="Taylor T.D."/>
            <person name="Sugiyama J."/>
        </authorList>
    </citation>
    <scope>NUCLEOTIDE SEQUENCE [LARGE SCALE GENOMIC DNA]</scope>
    <source>
        <strain evidence="4">CBS 9802 / IAM 14324 / JCM 22182 / KY 12970</strain>
    </source>
</reference>
<evidence type="ECO:0000313" key="4">
    <source>
        <dbReference type="Proteomes" id="UP000009131"/>
    </source>
</evidence>
<dbReference type="PANTHER" id="PTHR47966:SF51">
    <property type="entry name" value="BETA-SITE APP-CLEAVING ENZYME, ISOFORM A-RELATED"/>
    <property type="match status" value="1"/>
</dbReference>
<dbReference type="Pfam" id="PF00026">
    <property type="entry name" value="Asp"/>
    <property type="match status" value="1"/>
</dbReference>
<accession>G7E6A7</accession>
<dbReference type="PROSITE" id="PS51767">
    <property type="entry name" value="PEPTIDASE_A1"/>
    <property type="match status" value="1"/>
</dbReference>
<proteinExistence type="inferred from homology"/>
<name>G7E6A7_MIXOS</name>
<dbReference type="InParanoid" id="G7E6A7"/>
<evidence type="ECO:0000256" key="1">
    <source>
        <dbReference type="ARBA" id="ARBA00007447"/>
    </source>
</evidence>
<feature type="domain" description="Peptidase A1" evidence="2">
    <location>
        <begin position="162"/>
        <end position="490"/>
    </location>
</feature>
<dbReference type="Proteomes" id="UP000009131">
    <property type="component" value="Unassembled WGS sequence"/>
</dbReference>
<dbReference type="HOGENOM" id="CLU_041696_0_0_1"/>
<gene>
    <name evidence="3" type="primary">Mo05053</name>
    <name evidence="3" type="ORF">E5Q_05053</name>
</gene>
<dbReference type="PRINTS" id="PR00792">
    <property type="entry name" value="PEPSIN"/>
</dbReference>
<dbReference type="EMBL" id="BABT02000150">
    <property type="protein sequence ID" value="GAA98367.1"/>
    <property type="molecule type" value="Genomic_DNA"/>
</dbReference>
<dbReference type="InterPro" id="IPR001461">
    <property type="entry name" value="Aspartic_peptidase_A1"/>
</dbReference>
<sequence>MTYLSSRESTSHVGLLPGAFGFPARLRCERRHMAPHSHYQSVPFVRLYAAQFNNATEQRLSVTSKQGLGLSLSPVSRALSVQRHVCDAFHVGSSVTGVEQCNNPLIDACQQAKMQITLQLLVAAAYVADASVIKLRAHHRHHPRHLATETYLPTRSFQDNSFYVNLTVGTTHPVTYENVMLDSGSGPTWVQPYKPGPSAVASNVLLAEAFADGTSAVGKFFTDEVSVGGVHLKLTFGGIPGQKGHESPDPSAQGGIIGIGPQSLQDDVVTGGGGKAGQYINFMGSLVKAGLIKRNVIGLGFSMADLWDASPVDKGGIVLGGIDTSVLKSEVTYSPHLPPWINALKQSRNFWGVSMQFPTAGSTSATSRDAYTLIDTGTTLTFLRDANFLKWADPVTGMAPTNVGIYGFPKSSIPLVQALDFIVGGKRFSVPSKELIMSDEYAAAQGLDTKSLAYTHVTNAGGLDLNIFGAIMLTKFYVVLDDEEKRIGFALTAHSPPQSA</sequence>
<dbReference type="SUPFAM" id="SSF50630">
    <property type="entry name" value="Acid proteases"/>
    <property type="match status" value="1"/>
</dbReference>
<evidence type="ECO:0000259" key="2">
    <source>
        <dbReference type="PROSITE" id="PS51767"/>
    </source>
</evidence>
<dbReference type="GO" id="GO:0006508">
    <property type="term" value="P:proteolysis"/>
    <property type="evidence" value="ECO:0007669"/>
    <property type="project" value="InterPro"/>
</dbReference>
<dbReference type="InterPro" id="IPR021109">
    <property type="entry name" value="Peptidase_aspartic_dom_sf"/>
</dbReference>
<evidence type="ECO:0000313" key="3">
    <source>
        <dbReference type="EMBL" id="GAA98367.1"/>
    </source>
</evidence>
<dbReference type="Gene3D" id="2.40.70.10">
    <property type="entry name" value="Acid Proteases"/>
    <property type="match status" value="2"/>
</dbReference>
<dbReference type="eggNOG" id="KOG1339">
    <property type="taxonomic scope" value="Eukaryota"/>
</dbReference>
<dbReference type="GO" id="GO:0004190">
    <property type="term" value="F:aspartic-type endopeptidase activity"/>
    <property type="evidence" value="ECO:0007669"/>
    <property type="project" value="InterPro"/>
</dbReference>
<dbReference type="InterPro" id="IPR033121">
    <property type="entry name" value="PEPTIDASE_A1"/>
</dbReference>
<keyword evidence="4" id="KW-1185">Reference proteome</keyword>
<dbReference type="AlphaFoldDB" id="G7E6A7"/>
<reference evidence="3 4" key="1">
    <citation type="journal article" date="2011" name="J. Gen. Appl. Microbiol.">
        <title>Draft genome sequencing of the enigmatic basidiomycete Mixia osmundae.</title>
        <authorList>
            <person name="Nishida H."/>
            <person name="Nagatsuka Y."/>
            <person name="Sugiyama J."/>
        </authorList>
    </citation>
    <scope>NUCLEOTIDE SEQUENCE [LARGE SCALE GENOMIC DNA]</scope>
    <source>
        <strain evidence="4">CBS 9802 / IAM 14324 / JCM 22182 / KY 12970</strain>
    </source>
</reference>
<comment type="similarity">
    <text evidence="1">Belongs to the peptidase A1 family.</text>
</comment>
<protein>
    <recommendedName>
        <fullName evidence="2">Peptidase A1 domain-containing protein</fullName>
    </recommendedName>
</protein>
<organism evidence="3 4">
    <name type="scientific">Mixia osmundae (strain CBS 9802 / IAM 14324 / JCM 22182 / KY 12970)</name>
    <dbReference type="NCBI Taxonomy" id="764103"/>
    <lineage>
        <taxon>Eukaryota</taxon>
        <taxon>Fungi</taxon>
        <taxon>Dikarya</taxon>
        <taxon>Basidiomycota</taxon>
        <taxon>Pucciniomycotina</taxon>
        <taxon>Mixiomycetes</taxon>
        <taxon>Mixiales</taxon>
        <taxon>Mixiaceae</taxon>
        <taxon>Mixia</taxon>
    </lineage>
</organism>